<dbReference type="InterPro" id="IPR029058">
    <property type="entry name" value="AB_hydrolase_fold"/>
</dbReference>
<reference evidence="2 3" key="1">
    <citation type="submission" date="2017-06" db="EMBL/GenBank/DDBJ databases">
        <title>Hymenobacter amundsenii sp. nov. isolated from regoliths in Antarctica.</title>
        <authorList>
            <person name="Sedlacek I."/>
            <person name="Kralova S."/>
            <person name="Pantucek R."/>
            <person name="Svec P."/>
            <person name="Holochova P."/>
            <person name="Stankova E."/>
            <person name="Vrbovska V."/>
            <person name="Busse H.-J."/>
        </authorList>
    </citation>
    <scope>NUCLEOTIDE SEQUENCE [LARGE SCALE GENOMIC DNA]</scope>
    <source>
        <strain evidence="2 3">CCM 8682</strain>
    </source>
</reference>
<dbReference type="Gene3D" id="3.40.50.1820">
    <property type="entry name" value="alpha/beta hydrolase"/>
    <property type="match status" value="1"/>
</dbReference>
<organism evidence="2 3">
    <name type="scientific">Hymenobacter amundsenii</name>
    <dbReference type="NCBI Taxonomy" id="2006685"/>
    <lineage>
        <taxon>Bacteria</taxon>
        <taxon>Pseudomonadati</taxon>
        <taxon>Bacteroidota</taxon>
        <taxon>Cytophagia</taxon>
        <taxon>Cytophagales</taxon>
        <taxon>Hymenobacteraceae</taxon>
        <taxon>Hymenobacter</taxon>
    </lineage>
</organism>
<dbReference type="InterPro" id="IPR003140">
    <property type="entry name" value="PLipase/COase/thioEstase"/>
</dbReference>
<dbReference type="RefSeq" id="WP_088464961.1">
    <property type="nucleotide sequence ID" value="NZ_NIRR01000022.1"/>
</dbReference>
<dbReference type="EMBL" id="NIRR01000022">
    <property type="protein sequence ID" value="OWP62623.1"/>
    <property type="molecule type" value="Genomic_DNA"/>
</dbReference>
<name>A0A246FLY7_9BACT</name>
<evidence type="ECO:0000259" key="1">
    <source>
        <dbReference type="Pfam" id="PF02230"/>
    </source>
</evidence>
<dbReference type="Proteomes" id="UP000197277">
    <property type="component" value="Unassembled WGS sequence"/>
</dbReference>
<evidence type="ECO:0000313" key="2">
    <source>
        <dbReference type="EMBL" id="OWP62623.1"/>
    </source>
</evidence>
<sequence>MEHQLAVTRTARYQQLGELSGATRRLWFVAHGYGQLAAYFVRHFAHLVAADPALVVIAPEGLSRFYLNGTGGRVGATWMTKEDRLAEIDDYVAYLNQLAAAVLPHAPNAAVTVLGFSQGAATVSRWLARATFRPARLILWAGAFPPDMDFTVASHLLRGLPVTLVCGTADEFITDADLAKQQDFLRQLGVEADLIRFTGTHTLHAATLSDLAKQLHTRIME</sequence>
<evidence type="ECO:0000313" key="3">
    <source>
        <dbReference type="Proteomes" id="UP000197277"/>
    </source>
</evidence>
<dbReference type="GO" id="GO:0016787">
    <property type="term" value="F:hydrolase activity"/>
    <property type="evidence" value="ECO:0007669"/>
    <property type="project" value="InterPro"/>
</dbReference>
<keyword evidence="3" id="KW-1185">Reference proteome</keyword>
<dbReference type="AlphaFoldDB" id="A0A246FLY7"/>
<protein>
    <submittedName>
        <fullName evidence="2">Phospholipase</fullName>
    </submittedName>
</protein>
<dbReference type="Pfam" id="PF02230">
    <property type="entry name" value="Abhydrolase_2"/>
    <property type="match status" value="1"/>
</dbReference>
<comment type="caution">
    <text evidence="2">The sequence shown here is derived from an EMBL/GenBank/DDBJ whole genome shotgun (WGS) entry which is preliminary data.</text>
</comment>
<proteinExistence type="predicted"/>
<dbReference type="SUPFAM" id="SSF53474">
    <property type="entry name" value="alpha/beta-Hydrolases"/>
    <property type="match status" value="1"/>
</dbReference>
<dbReference type="OrthoDB" id="595091at2"/>
<gene>
    <name evidence="2" type="ORF">CDA63_13360</name>
</gene>
<feature type="domain" description="Phospholipase/carboxylesterase/thioesterase" evidence="1">
    <location>
        <begin position="31"/>
        <end position="217"/>
    </location>
</feature>
<accession>A0A246FLY7</accession>